<dbReference type="PANTHER" id="PTHR24221">
    <property type="entry name" value="ATP-BINDING CASSETTE SUB-FAMILY B"/>
    <property type="match status" value="1"/>
</dbReference>
<dbReference type="GO" id="GO:0005886">
    <property type="term" value="C:plasma membrane"/>
    <property type="evidence" value="ECO:0007669"/>
    <property type="project" value="UniProtKB-SubCell"/>
</dbReference>
<dbReference type="CDD" id="cd07346">
    <property type="entry name" value="ABC_6TM_exporters"/>
    <property type="match status" value="1"/>
</dbReference>
<keyword evidence="13" id="KW-1185">Reference proteome</keyword>
<evidence type="ECO:0000256" key="3">
    <source>
        <dbReference type="ARBA" id="ARBA00022475"/>
    </source>
</evidence>
<feature type="domain" description="ABC transporter" evidence="10">
    <location>
        <begin position="261"/>
        <end position="505"/>
    </location>
</feature>
<dbReference type="AlphaFoldDB" id="A0A254TJM8"/>
<dbReference type="SUPFAM" id="SSF52540">
    <property type="entry name" value="P-loop containing nucleoside triphosphate hydrolases"/>
    <property type="match status" value="1"/>
</dbReference>
<dbReference type="GO" id="GO:0016887">
    <property type="term" value="F:ATP hydrolysis activity"/>
    <property type="evidence" value="ECO:0007669"/>
    <property type="project" value="InterPro"/>
</dbReference>
<evidence type="ECO:0000256" key="1">
    <source>
        <dbReference type="ARBA" id="ARBA00004651"/>
    </source>
</evidence>
<dbReference type="InterPro" id="IPR003593">
    <property type="entry name" value="AAA+_ATPase"/>
</dbReference>
<dbReference type="RefSeq" id="WP_088709680.1">
    <property type="nucleotide sequence ID" value="NZ_LSTO01000001.1"/>
</dbReference>
<dbReference type="PROSITE" id="PS50929">
    <property type="entry name" value="ABC_TM1F"/>
    <property type="match status" value="1"/>
</dbReference>
<dbReference type="PROSITE" id="PS50893">
    <property type="entry name" value="ABC_TRANSPORTER_2"/>
    <property type="match status" value="1"/>
</dbReference>
<dbReference type="PROSITE" id="PS00211">
    <property type="entry name" value="ABC_TRANSPORTER_1"/>
    <property type="match status" value="1"/>
</dbReference>
<dbReference type="Pfam" id="PF00005">
    <property type="entry name" value="ABC_tran"/>
    <property type="match status" value="1"/>
</dbReference>
<keyword evidence="7 9" id="KW-1133">Transmembrane helix</keyword>
<evidence type="ECO:0000256" key="5">
    <source>
        <dbReference type="ARBA" id="ARBA00022741"/>
    </source>
</evidence>
<comment type="caution">
    <text evidence="12">The sequence shown here is derived from an EMBL/GenBank/DDBJ whole genome shotgun (WGS) entry which is preliminary data.</text>
</comment>
<evidence type="ECO:0000259" key="11">
    <source>
        <dbReference type="PROSITE" id="PS50929"/>
    </source>
</evidence>
<evidence type="ECO:0000256" key="6">
    <source>
        <dbReference type="ARBA" id="ARBA00022840"/>
    </source>
</evidence>
<dbReference type="InterPro" id="IPR036640">
    <property type="entry name" value="ABC1_TM_sf"/>
</dbReference>
<dbReference type="EMBL" id="LSTO01000001">
    <property type="protein sequence ID" value="OWW22826.1"/>
    <property type="molecule type" value="Genomic_DNA"/>
</dbReference>
<dbReference type="FunFam" id="3.40.50.300:FF:000854">
    <property type="entry name" value="Multidrug ABC transporter ATP-binding protein"/>
    <property type="match status" value="1"/>
</dbReference>
<dbReference type="GO" id="GO:0034040">
    <property type="term" value="F:ATPase-coupled lipid transmembrane transporter activity"/>
    <property type="evidence" value="ECO:0007669"/>
    <property type="project" value="TreeGrafter"/>
</dbReference>
<evidence type="ECO:0000256" key="4">
    <source>
        <dbReference type="ARBA" id="ARBA00022692"/>
    </source>
</evidence>
<dbReference type="GO" id="GO:0140359">
    <property type="term" value="F:ABC-type transporter activity"/>
    <property type="evidence" value="ECO:0007669"/>
    <property type="project" value="InterPro"/>
</dbReference>
<dbReference type="SUPFAM" id="SSF90123">
    <property type="entry name" value="ABC transporter transmembrane region"/>
    <property type="match status" value="1"/>
</dbReference>
<gene>
    <name evidence="12" type="ORF">AYR66_12330</name>
</gene>
<feature type="transmembrane region" description="Helical" evidence="9">
    <location>
        <begin position="171"/>
        <end position="193"/>
    </location>
</feature>
<evidence type="ECO:0000313" key="13">
    <source>
        <dbReference type="Proteomes" id="UP000197535"/>
    </source>
</evidence>
<dbReference type="OrthoDB" id="8554730at2"/>
<dbReference type="PANTHER" id="PTHR24221:SF646">
    <property type="entry name" value="HAEMOLYSIN SECRETION ATP-BINDING PROTEIN"/>
    <property type="match status" value="1"/>
</dbReference>
<dbReference type="InterPro" id="IPR039421">
    <property type="entry name" value="Type_1_exporter"/>
</dbReference>
<keyword evidence="5" id="KW-0547">Nucleotide-binding</keyword>
<evidence type="ECO:0000256" key="2">
    <source>
        <dbReference type="ARBA" id="ARBA00022448"/>
    </source>
</evidence>
<name>A0A254TJM8_9BURK</name>
<protein>
    <submittedName>
        <fullName evidence="12">ABC transporter ATP-binding protein</fullName>
    </submittedName>
</protein>
<keyword evidence="4 9" id="KW-0812">Transmembrane</keyword>
<evidence type="ECO:0000259" key="10">
    <source>
        <dbReference type="PROSITE" id="PS50893"/>
    </source>
</evidence>
<keyword evidence="2" id="KW-0813">Transport</keyword>
<organism evidence="12 13">
    <name type="scientific">Noviherbaspirillum denitrificans</name>
    <dbReference type="NCBI Taxonomy" id="1968433"/>
    <lineage>
        <taxon>Bacteria</taxon>
        <taxon>Pseudomonadati</taxon>
        <taxon>Pseudomonadota</taxon>
        <taxon>Betaproteobacteria</taxon>
        <taxon>Burkholderiales</taxon>
        <taxon>Oxalobacteraceae</taxon>
        <taxon>Noviherbaspirillum</taxon>
    </lineage>
</organism>
<reference evidence="12 13" key="1">
    <citation type="submission" date="2016-02" db="EMBL/GenBank/DDBJ databases">
        <authorList>
            <person name="Wen L."/>
            <person name="He K."/>
            <person name="Yang H."/>
        </authorList>
    </citation>
    <scope>NUCLEOTIDE SEQUENCE [LARGE SCALE GENOMIC DNA]</scope>
    <source>
        <strain evidence="12 13">TSA40</strain>
    </source>
</reference>
<evidence type="ECO:0000256" key="7">
    <source>
        <dbReference type="ARBA" id="ARBA00022989"/>
    </source>
</evidence>
<dbReference type="GO" id="GO:0005524">
    <property type="term" value="F:ATP binding"/>
    <property type="evidence" value="ECO:0007669"/>
    <property type="project" value="UniProtKB-KW"/>
</dbReference>
<feature type="domain" description="ABC transmembrane type-1" evidence="11">
    <location>
        <begin position="1"/>
        <end position="229"/>
    </location>
</feature>
<sequence>QYGGGVMALVIGQELLYVLRERIMLQVQRLDLAYHWRHGMGEIVTRTTRDADKVRDALINFWRQVFETSLVLLASVGLLCWYHPWLGFVPLALTLAGIGIFVQQTDRLVALDRAVGAAYDRVNQDLSEGVNGIRVIKSFGLEQQRIGSFTGHVQAFMQHARTAMAYSSSRIPVPQAIVAIGHVWILAFGAWLVQQGKLNTGELVASLLVANTLVFRIEGIGRVMQVFADARSSAARIWELLDETPQIESGQAAVPGGPLGVRLNGAGVSANGSATPILRDCSLEVAPGEVVAIVGATGSGKSSLAGLLPRLLDADRGSVEVGSPWSGWQDVTTLNLDELRKKVHVVPQESFLFSDTLEANLRLANPHATQQDMRRALELAAADEVPDGLRDGFATRLGDRGITLSGGQRQRICIARALLARPSVLVLDDATSALDALTERCVLDNIRALPATSGEGITVVMVASKLSTILLADRVAVLGRGSVIAEGTHASLLDSSAEYRELLGADHGQ</sequence>
<dbReference type="SMART" id="SM00382">
    <property type="entry name" value="AAA"/>
    <property type="match status" value="1"/>
</dbReference>
<accession>A0A254TJM8</accession>
<dbReference type="InterPro" id="IPR011527">
    <property type="entry name" value="ABC1_TM_dom"/>
</dbReference>
<keyword evidence="3" id="KW-1003">Cell membrane</keyword>
<dbReference type="InterPro" id="IPR017871">
    <property type="entry name" value="ABC_transporter-like_CS"/>
</dbReference>
<keyword evidence="8 9" id="KW-0472">Membrane</keyword>
<dbReference type="Pfam" id="PF00664">
    <property type="entry name" value="ABC_membrane"/>
    <property type="match status" value="1"/>
</dbReference>
<evidence type="ECO:0000256" key="8">
    <source>
        <dbReference type="ARBA" id="ARBA00023136"/>
    </source>
</evidence>
<feature type="non-terminal residue" evidence="12">
    <location>
        <position position="1"/>
    </location>
</feature>
<dbReference type="Gene3D" id="3.40.50.300">
    <property type="entry name" value="P-loop containing nucleotide triphosphate hydrolases"/>
    <property type="match status" value="1"/>
</dbReference>
<comment type="subcellular location">
    <subcellularLocation>
        <location evidence="1">Cell membrane</location>
        <topology evidence="1">Multi-pass membrane protein</topology>
    </subcellularLocation>
</comment>
<dbReference type="Proteomes" id="UP000197535">
    <property type="component" value="Unassembled WGS sequence"/>
</dbReference>
<proteinExistence type="predicted"/>
<keyword evidence="6 12" id="KW-0067">ATP-binding</keyword>
<evidence type="ECO:0000313" key="12">
    <source>
        <dbReference type="EMBL" id="OWW22826.1"/>
    </source>
</evidence>
<evidence type="ECO:0000256" key="9">
    <source>
        <dbReference type="SAM" id="Phobius"/>
    </source>
</evidence>
<dbReference type="InterPro" id="IPR027417">
    <property type="entry name" value="P-loop_NTPase"/>
</dbReference>
<dbReference type="Gene3D" id="1.20.1560.10">
    <property type="entry name" value="ABC transporter type 1, transmembrane domain"/>
    <property type="match status" value="1"/>
</dbReference>
<feature type="transmembrane region" description="Helical" evidence="9">
    <location>
        <begin position="85"/>
        <end position="103"/>
    </location>
</feature>
<dbReference type="InterPro" id="IPR003439">
    <property type="entry name" value="ABC_transporter-like_ATP-bd"/>
</dbReference>